<name>A0ABR2QBN1_9ROSI</name>
<sequence length="178" mass="18904">MANSTPIRQIPGIGNEDEQNQTGKITYGNQAQSSLATSKAESGTNPTPENINEGNLESHTCQEMGDINPATSSSHGSQNFLINESNGNITESGKFDLYAPPNAETDTGVGNSLCDSLQILKVSGKRKRLGSVGIEDEDMSSHAKRREIAEAINEGIIQIGPGNWGDVGFGVVANDEWL</sequence>
<feature type="compositionally biased region" description="Polar residues" evidence="1">
    <location>
        <begin position="20"/>
        <end position="61"/>
    </location>
</feature>
<feature type="region of interest" description="Disordered" evidence="1">
    <location>
        <begin position="1"/>
        <end position="85"/>
    </location>
</feature>
<evidence type="ECO:0000256" key="1">
    <source>
        <dbReference type="SAM" id="MobiDB-lite"/>
    </source>
</evidence>
<proteinExistence type="predicted"/>
<organism evidence="2 3">
    <name type="scientific">Hibiscus sabdariffa</name>
    <name type="common">roselle</name>
    <dbReference type="NCBI Taxonomy" id="183260"/>
    <lineage>
        <taxon>Eukaryota</taxon>
        <taxon>Viridiplantae</taxon>
        <taxon>Streptophyta</taxon>
        <taxon>Embryophyta</taxon>
        <taxon>Tracheophyta</taxon>
        <taxon>Spermatophyta</taxon>
        <taxon>Magnoliopsida</taxon>
        <taxon>eudicotyledons</taxon>
        <taxon>Gunneridae</taxon>
        <taxon>Pentapetalae</taxon>
        <taxon>rosids</taxon>
        <taxon>malvids</taxon>
        <taxon>Malvales</taxon>
        <taxon>Malvaceae</taxon>
        <taxon>Malvoideae</taxon>
        <taxon>Hibiscus</taxon>
    </lineage>
</organism>
<comment type="caution">
    <text evidence="2">The sequence shown here is derived from an EMBL/GenBank/DDBJ whole genome shotgun (WGS) entry which is preliminary data.</text>
</comment>
<evidence type="ECO:0000313" key="3">
    <source>
        <dbReference type="Proteomes" id="UP001396334"/>
    </source>
</evidence>
<protein>
    <submittedName>
        <fullName evidence="2">Uncharacterized protein</fullName>
    </submittedName>
</protein>
<accession>A0ABR2QBN1</accession>
<gene>
    <name evidence="2" type="ORF">V6N11_012614</name>
</gene>
<dbReference type="EMBL" id="JBBPBN010000042">
    <property type="protein sequence ID" value="KAK8998082.1"/>
    <property type="molecule type" value="Genomic_DNA"/>
</dbReference>
<dbReference type="Proteomes" id="UP001396334">
    <property type="component" value="Unassembled WGS sequence"/>
</dbReference>
<feature type="compositionally biased region" description="Polar residues" evidence="1">
    <location>
        <begin position="69"/>
        <end position="85"/>
    </location>
</feature>
<reference evidence="2 3" key="1">
    <citation type="journal article" date="2024" name="G3 (Bethesda)">
        <title>Genome assembly of Hibiscus sabdariffa L. provides insights into metabolisms of medicinal natural products.</title>
        <authorList>
            <person name="Kim T."/>
        </authorList>
    </citation>
    <scope>NUCLEOTIDE SEQUENCE [LARGE SCALE GENOMIC DNA]</scope>
    <source>
        <strain evidence="2">TK-2024</strain>
        <tissue evidence="2">Old leaves</tissue>
    </source>
</reference>
<evidence type="ECO:0000313" key="2">
    <source>
        <dbReference type="EMBL" id="KAK8998082.1"/>
    </source>
</evidence>
<keyword evidence="3" id="KW-1185">Reference proteome</keyword>